<comment type="subcellular location">
    <subcellularLocation>
        <location evidence="9">Autolysosome</location>
    </subcellularLocation>
    <subcellularLocation>
        <location evidence="1">Cytoplasm</location>
    </subcellularLocation>
</comment>
<evidence type="ECO:0000256" key="7">
    <source>
        <dbReference type="ARBA" id="ARBA00023228"/>
    </source>
</evidence>
<evidence type="ECO:0000256" key="6">
    <source>
        <dbReference type="ARBA" id="ARBA00023004"/>
    </source>
</evidence>
<dbReference type="CDD" id="cd01056">
    <property type="entry name" value="Euk_Ferritin"/>
    <property type="match status" value="1"/>
</dbReference>
<dbReference type="GO" id="GO:0008199">
    <property type="term" value="F:ferric iron binding"/>
    <property type="evidence" value="ECO:0007669"/>
    <property type="project" value="InterPro"/>
</dbReference>
<keyword evidence="6 12" id="KW-0408">Iron</keyword>
<sequence>MSDHICQNFSAKVKAALQHLVNLHLQASSTYLYLRFYFEGNDVALKGMGRFFQELAEEKQEGARCFLKMQNQWSDFPVLPDEQKLSEDEWLSSVDAMEAAMVLEKSLNQALLDLHALGAASADPRLCDFLESHFLEEEMKLIKRMGDHLTNLRRLVNPQGGLSEYLFGKLTLKSDEETPGPSSL</sequence>
<dbReference type="Pfam" id="PF00210">
    <property type="entry name" value="Ferritin"/>
    <property type="match status" value="1"/>
</dbReference>
<dbReference type="RefSeq" id="XP_044090789.1">
    <property type="nucleotide sequence ID" value="XM_044234854.1"/>
</dbReference>
<keyword evidence="16" id="KW-1185">Reference proteome</keyword>
<dbReference type="InterPro" id="IPR009078">
    <property type="entry name" value="Ferritin-like_SF"/>
</dbReference>
<evidence type="ECO:0000256" key="10">
    <source>
        <dbReference type="ARBA" id="ARBA00045578"/>
    </source>
</evidence>
<keyword evidence="5 12" id="KW-0479">Metal-binding</keyword>
<reference evidence="15" key="2">
    <citation type="submission" date="2025-09" db="UniProtKB">
        <authorList>
            <consortium name="Ensembl"/>
        </authorList>
    </citation>
    <scope>IDENTIFICATION</scope>
</reference>
<dbReference type="AlphaFoldDB" id="A0A8C7B4U4"/>
<evidence type="ECO:0000256" key="13">
    <source>
        <dbReference type="RuleBase" id="RU361145"/>
    </source>
</evidence>
<evidence type="ECO:0000256" key="5">
    <source>
        <dbReference type="ARBA" id="ARBA00022723"/>
    </source>
</evidence>
<comment type="subunit">
    <text evidence="11">Oligomer of 24 subunits. There are two types of subunits: L (light) chain and H (heavy) chain. The major chain can be light or heavy, depending on the species and tissue type. The functional molecule forms a roughly spherical shell with a diameter of 12 nm and contains a central cavity into which the insoluble mineral iron core is deposited. Interacts with NCOA4.</text>
</comment>
<evidence type="ECO:0000256" key="9">
    <source>
        <dbReference type="ARBA" id="ARBA00044942"/>
    </source>
</evidence>
<dbReference type="SUPFAM" id="SSF47240">
    <property type="entry name" value="Ferritin-like"/>
    <property type="match status" value="1"/>
</dbReference>
<proteinExistence type="inferred from homology"/>
<keyword evidence="4" id="KW-0963">Cytoplasm</keyword>
<dbReference type="InterPro" id="IPR008331">
    <property type="entry name" value="Ferritin_DPS_dom"/>
</dbReference>
<feature type="binding site" evidence="12">
    <location>
        <position position="104"/>
    </location>
    <ligand>
        <name>Fe cation</name>
        <dbReference type="ChEBI" id="CHEBI:24875"/>
        <label>1</label>
    </ligand>
</feature>
<evidence type="ECO:0000259" key="14">
    <source>
        <dbReference type="PROSITE" id="PS50905"/>
    </source>
</evidence>
<dbReference type="KEGG" id="nvs:122896794"/>
<protein>
    <recommendedName>
        <fullName evidence="13">Ferritin</fullName>
    </recommendedName>
</protein>
<dbReference type="Proteomes" id="UP000694425">
    <property type="component" value="Unplaced"/>
</dbReference>
<dbReference type="PROSITE" id="PS50905">
    <property type="entry name" value="FERRITIN_LIKE"/>
    <property type="match status" value="1"/>
</dbReference>
<evidence type="ECO:0000256" key="12">
    <source>
        <dbReference type="PIRSR" id="PIRSR601519-1"/>
    </source>
</evidence>
<evidence type="ECO:0000256" key="2">
    <source>
        <dbReference type="ARBA" id="ARBA00007513"/>
    </source>
</evidence>
<dbReference type="InterPro" id="IPR012347">
    <property type="entry name" value="Ferritin-like"/>
</dbReference>
<dbReference type="GO" id="GO:0031410">
    <property type="term" value="C:cytoplasmic vesicle"/>
    <property type="evidence" value="ECO:0007669"/>
    <property type="project" value="UniProtKB-KW"/>
</dbReference>
<gene>
    <name evidence="15" type="primary">LOC122896794</name>
</gene>
<feature type="domain" description="Ferritin-like diiron" evidence="14">
    <location>
        <begin position="7"/>
        <end position="156"/>
    </location>
</feature>
<dbReference type="GeneID" id="122896794"/>
<keyword evidence="7" id="KW-0458">Lysosome</keyword>
<dbReference type="Gene3D" id="1.20.1260.10">
    <property type="match status" value="1"/>
</dbReference>
<evidence type="ECO:0000256" key="11">
    <source>
        <dbReference type="ARBA" id="ARBA00047045"/>
    </source>
</evidence>
<dbReference type="GO" id="GO:0044754">
    <property type="term" value="C:autolysosome"/>
    <property type="evidence" value="ECO:0007669"/>
    <property type="project" value="UniProtKB-SubCell"/>
</dbReference>
<dbReference type="PANTHER" id="PTHR11431">
    <property type="entry name" value="FERRITIN"/>
    <property type="match status" value="1"/>
</dbReference>
<dbReference type="PROSITE" id="PS00204">
    <property type="entry name" value="FERRITIN_2"/>
    <property type="match status" value="1"/>
</dbReference>
<dbReference type="InterPro" id="IPR009040">
    <property type="entry name" value="Ferritin-like_diiron"/>
</dbReference>
<dbReference type="InterPro" id="IPR001519">
    <property type="entry name" value="Ferritin"/>
</dbReference>
<keyword evidence="3 13" id="KW-0409">Iron storage</keyword>
<accession>A0A8C7B4U4</accession>
<reference evidence="15" key="1">
    <citation type="submission" date="2025-08" db="UniProtKB">
        <authorList>
            <consortium name="Ensembl"/>
        </authorList>
    </citation>
    <scope>IDENTIFICATION</scope>
</reference>
<evidence type="ECO:0000256" key="4">
    <source>
        <dbReference type="ARBA" id="ARBA00022490"/>
    </source>
</evidence>
<dbReference type="Ensembl" id="ENSNVIT00000021694.1">
    <property type="protein sequence ID" value="ENSNVIP00000018590.1"/>
    <property type="gene ID" value="ENSNVIG00000014575.1"/>
</dbReference>
<comment type="similarity">
    <text evidence="2 13">Belongs to the ferritin family.</text>
</comment>
<evidence type="ECO:0000313" key="16">
    <source>
        <dbReference type="Proteomes" id="UP000694425"/>
    </source>
</evidence>
<keyword evidence="8" id="KW-0968">Cytoplasmic vesicle</keyword>
<evidence type="ECO:0000313" key="15">
    <source>
        <dbReference type="Ensembl" id="ENSNVIP00000018590.1"/>
    </source>
</evidence>
<dbReference type="GO" id="GO:0006879">
    <property type="term" value="P:intracellular iron ion homeostasis"/>
    <property type="evidence" value="ECO:0007669"/>
    <property type="project" value="UniProtKB-KW"/>
</dbReference>
<dbReference type="GO" id="GO:0006826">
    <property type="term" value="P:iron ion transport"/>
    <property type="evidence" value="ECO:0007669"/>
    <property type="project" value="InterPro"/>
</dbReference>
<dbReference type="FunFam" id="1.20.1260.10:FF:000009">
    <property type="entry name" value="Ferritin light chain"/>
    <property type="match status" value="1"/>
</dbReference>
<dbReference type="PANTHER" id="PTHR11431:SF42">
    <property type="entry name" value="FERRITIN"/>
    <property type="match status" value="1"/>
</dbReference>
<dbReference type="InterPro" id="IPR014034">
    <property type="entry name" value="Ferritin_CS"/>
</dbReference>
<dbReference type="GO" id="GO:0008198">
    <property type="term" value="F:ferrous iron binding"/>
    <property type="evidence" value="ECO:0007669"/>
    <property type="project" value="TreeGrafter"/>
</dbReference>
<evidence type="ECO:0000256" key="8">
    <source>
        <dbReference type="ARBA" id="ARBA00023329"/>
    </source>
</evidence>
<name>A0A8C7B4U4_NEOVI</name>
<comment type="function">
    <text evidence="10">Stores iron in a soluble, non-toxic, readily available form. Important for iron homeostasis. Iron is taken up in the ferrous form and deposited as ferric hydroxides after oxidation. Also plays a role in delivery of iron to cells. Mediates iron uptake in capsule cells of the developing kidney. Delivery to lysosomes by the cargo receptor NCOA4 for autophagic degradation and release or iron.</text>
</comment>
<dbReference type="GeneTree" id="ENSGT00940000153096"/>
<evidence type="ECO:0000256" key="1">
    <source>
        <dbReference type="ARBA" id="ARBA00004496"/>
    </source>
</evidence>
<organism evidence="15 16">
    <name type="scientific">Neovison vison</name>
    <name type="common">American mink</name>
    <name type="synonym">Mustela vison</name>
    <dbReference type="NCBI Taxonomy" id="452646"/>
    <lineage>
        <taxon>Eukaryota</taxon>
        <taxon>Metazoa</taxon>
        <taxon>Chordata</taxon>
        <taxon>Craniata</taxon>
        <taxon>Vertebrata</taxon>
        <taxon>Euteleostomi</taxon>
        <taxon>Mammalia</taxon>
        <taxon>Eutheria</taxon>
        <taxon>Laurasiatheria</taxon>
        <taxon>Carnivora</taxon>
        <taxon>Caniformia</taxon>
        <taxon>Musteloidea</taxon>
        <taxon>Mustelidae</taxon>
        <taxon>Mustelinae</taxon>
        <taxon>Neogale</taxon>
    </lineage>
</organism>
<evidence type="ECO:0000256" key="3">
    <source>
        <dbReference type="ARBA" id="ARBA00022434"/>
    </source>
</evidence>